<dbReference type="SUPFAM" id="SSF51695">
    <property type="entry name" value="PLC-like phosphodiesterases"/>
    <property type="match status" value="1"/>
</dbReference>
<dbReference type="Proteomes" id="UP001465976">
    <property type="component" value="Unassembled WGS sequence"/>
</dbReference>
<dbReference type="InterPro" id="IPR017946">
    <property type="entry name" value="PLC-like_Pdiesterase_TIM-brl"/>
</dbReference>
<dbReference type="Pfam" id="PF26146">
    <property type="entry name" value="PI-PLC_X"/>
    <property type="match status" value="1"/>
</dbReference>
<gene>
    <name evidence="1" type="ORF">V5O48_005731</name>
</gene>
<dbReference type="Gene3D" id="3.20.20.190">
    <property type="entry name" value="Phosphatidylinositol (PI) phosphodiesterase"/>
    <property type="match status" value="1"/>
</dbReference>
<proteinExistence type="predicted"/>
<dbReference type="PANTHER" id="PTHR13593:SF146">
    <property type="entry name" value="PLC-LIKE PHOSPHODIESTERASE"/>
    <property type="match status" value="1"/>
</dbReference>
<evidence type="ECO:0008006" key="3">
    <source>
        <dbReference type="Google" id="ProtNLM"/>
    </source>
</evidence>
<dbReference type="EMBL" id="JBAHYK010000236">
    <property type="protein sequence ID" value="KAL0576249.1"/>
    <property type="molecule type" value="Genomic_DNA"/>
</dbReference>
<organism evidence="1 2">
    <name type="scientific">Marasmius crinis-equi</name>
    <dbReference type="NCBI Taxonomy" id="585013"/>
    <lineage>
        <taxon>Eukaryota</taxon>
        <taxon>Fungi</taxon>
        <taxon>Dikarya</taxon>
        <taxon>Basidiomycota</taxon>
        <taxon>Agaricomycotina</taxon>
        <taxon>Agaricomycetes</taxon>
        <taxon>Agaricomycetidae</taxon>
        <taxon>Agaricales</taxon>
        <taxon>Marasmiineae</taxon>
        <taxon>Marasmiaceae</taxon>
        <taxon>Marasmius</taxon>
    </lineage>
</organism>
<sequence>MYFLPKFVAALSFASFTLGLVAPVKRYGCLFMIPRKGDLTLMLVERQSATATLNSALGATEVYPIWVPITRLRPVTTHLPVSPINIGLRRRWRCENLLVSRKEPRGRRGAAAGTRSEILTGSSPSVLFDGGLVADYLKRVKTFLDANPNEVITILFTNPDGASIADQWKPTFDASGITPLAYVPPHQPMSRSEWPTLSQLIDSGKRVIVFLDSGAAEGGVNFILPEFTNVWEPPFSSTDSNFPCSVDRIEGPLSAADHLYMLNHNLNVEIFGDILLSDRINAPTTNSVNSIIANANGCKPLANNLQPNFIMLDYVNVGEGMKAVNQLNGF</sequence>
<protein>
    <recommendedName>
        <fullName evidence="3">PLC-like phosphodiesterase</fullName>
    </recommendedName>
</protein>
<accession>A0ABR3FLG8</accession>
<dbReference type="InterPro" id="IPR051057">
    <property type="entry name" value="PI-PLC_domain"/>
</dbReference>
<name>A0ABR3FLG8_9AGAR</name>
<evidence type="ECO:0000313" key="2">
    <source>
        <dbReference type="Proteomes" id="UP001465976"/>
    </source>
</evidence>
<reference evidence="1 2" key="1">
    <citation type="submission" date="2024-02" db="EMBL/GenBank/DDBJ databases">
        <title>A draft genome for the cacao thread blight pathogen Marasmius crinis-equi.</title>
        <authorList>
            <person name="Cohen S.P."/>
            <person name="Baruah I.K."/>
            <person name="Amoako-Attah I."/>
            <person name="Bukari Y."/>
            <person name="Meinhardt L.W."/>
            <person name="Bailey B.A."/>
        </authorList>
    </citation>
    <scope>NUCLEOTIDE SEQUENCE [LARGE SCALE GENOMIC DNA]</scope>
    <source>
        <strain evidence="1 2">GH-76</strain>
    </source>
</reference>
<comment type="caution">
    <text evidence="1">The sequence shown here is derived from an EMBL/GenBank/DDBJ whole genome shotgun (WGS) entry which is preliminary data.</text>
</comment>
<evidence type="ECO:0000313" key="1">
    <source>
        <dbReference type="EMBL" id="KAL0576249.1"/>
    </source>
</evidence>
<dbReference type="PANTHER" id="PTHR13593">
    <property type="match status" value="1"/>
</dbReference>
<keyword evidence="2" id="KW-1185">Reference proteome</keyword>